<accession>A0A3E1NLM5</accession>
<keyword evidence="4" id="KW-1185">Reference proteome</keyword>
<proteinExistence type="inferred from homology"/>
<organism evidence="3 4">
    <name type="scientific">Deminuibacter soli</name>
    <dbReference type="NCBI Taxonomy" id="2291815"/>
    <lineage>
        <taxon>Bacteria</taxon>
        <taxon>Pseudomonadati</taxon>
        <taxon>Bacteroidota</taxon>
        <taxon>Chitinophagia</taxon>
        <taxon>Chitinophagales</taxon>
        <taxon>Chitinophagaceae</taxon>
        <taxon>Deminuibacter</taxon>
    </lineage>
</organism>
<gene>
    <name evidence="3" type="ORF">DXN05_08540</name>
</gene>
<evidence type="ECO:0000313" key="3">
    <source>
        <dbReference type="EMBL" id="RFM28812.1"/>
    </source>
</evidence>
<evidence type="ECO:0000259" key="2">
    <source>
        <dbReference type="Pfam" id="PF01205"/>
    </source>
</evidence>
<reference evidence="3 4" key="1">
    <citation type="submission" date="2018-08" db="EMBL/GenBank/DDBJ databases">
        <title>Chitinophagaceae sp. K23C18032701, a novel bacterium isolated from forest soil.</title>
        <authorList>
            <person name="Wang C."/>
        </authorList>
    </citation>
    <scope>NUCLEOTIDE SEQUENCE [LARGE SCALE GENOMIC DNA]</scope>
    <source>
        <strain evidence="3 4">K23C18032701</strain>
    </source>
</reference>
<evidence type="ECO:0000313" key="4">
    <source>
        <dbReference type="Proteomes" id="UP000261284"/>
    </source>
</evidence>
<comment type="similarity">
    <text evidence="1">Belongs to the IMPACT family.</text>
</comment>
<evidence type="ECO:0000256" key="1">
    <source>
        <dbReference type="ARBA" id="ARBA00007665"/>
    </source>
</evidence>
<dbReference type="Proteomes" id="UP000261284">
    <property type="component" value="Unassembled WGS sequence"/>
</dbReference>
<dbReference type="EMBL" id="QTJU01000002">
    <property type="protein sequence ID" value="RFM28812.1"/>
    <property type="molecule type" value="Genomic_DNA"/>
</dbReference>
<dbReference type="InterPro" id="IPR023582">
    <property type="entry name" value="Impact"/>
</dbReference>
<dbReference type="InterPro" id="IPR036956">
    <property type="entry name" value="Impact_N_sf"/>
</dbReference>
<dbReference type="Pfam" id="PF01205">
    <property type="entry name" value="Impact_N"/>
    <property type="match status" value="1"/>
</dbReference>
<dbReference type="GO" id="GO:0005737">
    <property type="term" value="C:cytoplasm"/>
    <property type="evidence" value="ECO:0007669"/>
    <property type="project" value="TreeGrafter"/>
</dbReference>
<dbReference type="InterPro" id="IPR001498">
    <property type="entry name" value="Impact_N"/>
</dbReference>
<feature type="domain" description="Impact N-terminal" evidence="2">
    <location>
        <begin position="21"/>
        <end position="125"/>
    </location>
</feature>
<dbReference type="PANTHER" id="PTHR16301">
    <property type="entry name" value="IMPACT-RELATED"/>
    <property type="match status" value="1"/>
</dbReference>
<dbReference type="Gene3D" id="3.30.70.240">
    <property type="match status" value="1"/>
</dbReference>
<dbReference type="SUPFAM" id="SSF54980">
    <property type="entry name" value="EF-G C-terminal domain-like"/>
    <property type="match status" value="1"/>
</dbReference>
<protein>
    <submittedName>
        <fullName evidence="3">YigZ family protein</fullName>
    </submittedName>
</protein>
<dbReference type="SUPFAM" id="SSF54211">
    <property type="entry name" value="Ribosomal protein S5 domain 2-like"/>
    <property type="match status" value="1"/>
</dbReference>
<dbReference type="OrthoDB" id="9813771at2"/>
<dbReference type="InterPro" id="IPR020569">
    <property type="entry name" value="UPF0029_Impact_CS"/>
</dbReference>
<dbReference type="PROSITE" id="PS00910">
    <property type="entry name" value="UPF0029"/>
    <property type="match status" value="1"/>
</dbReference>
<dbReference type="RefSeq" id="WP_116846800.1">
    <property type="nucleotide sequence ID" value="NZ_QTJU01000002.1"/>
</dbReference>
<name>A0A3E1NLM5_9BACT</name>
<dbReference type="Gene3D" id="3.30.230.30">
    <property type="entry name" value="Impact, N-terminal domain"/>
    <property type="match status" value="1"/>
</dbReference>
<dbReference type="InterPro" id="IPR020568">
    <property type="entry name" value="Ribosomal_Su5_D2-typ_SF"/>
</dbReference>
<comment type="caution">
    <text evidence="3">The sequence shown here is derived from an EMBL/GenBank/DDBJ whole genome shotgun (WGS) entry which is preliminary data.</text>
</comment>
<dbReference type="AlphaFoldDB" id="A0A3E1NLM5"/>
<dbReference type="InterPro" id="IPR035647">
    <property type="entry name" value="EFG_III/V"/>
</dbReference>
<sequence length="201" mass="22730">MTDQDFFQTITQPSMAEFKDRGSRFLAYAFPVGHADEFKTRLQELKKEHPKANHHCFAYRIGMDGNNFRVSDDGEPGGSAGRPILGQIDSQQLTNTAIVVVRYFGGSLLGVPGLINAYKSAAAMSLQLTPFVQKAIEIPYELQFDYTRMNDVMMLVKQMGCTVLQQEAQLFILLQIGIPKARLDEMLYRLNDMHYVTARKI</sequence>
<dbReference type="GO" id="GO:0006446">
    <property type="term" value="P:regulation of translational initiation"/>
    <property type="evidence" value="ECO:0007669"/>
    <property type="project" value="TreeGrafter"/>
</dbReference>
<dbReference type="PANTHER" id="PTHR16301:SF20">
    <property type="entry name" value="IMPACT FAMILY MEMBER YIGZ"/>
    <property type="match status" value="1"/>
</dbReference>